<dbReference type="EMBL" id="LCWF01000240">
    <property type="protein sequence ID" value="KKY14040.1"/>
    <property type="molecule type" value="Genomic_DNA"/>
</dbReference>
<protein>
    <submittedName>
        <fullName evidence="2">Uncharacterized protein</fullName>
    </submittedName>
</protein>
<dbReference type="OrthoDB" id="4220319at2759"/>
<comment type="caution">
    <text evidence="2">The sequence shown here is derived from an EMBL/GenBank/DDBJ whole genome shotgun (WGS) entry which is preliminary data.</text>
</comment>
<reference evidence="2 3" key="2">
    <citation type="submission" date="2015-05" db="EMBL/GenBank/DDBJ databases">
        <authorList>
            <person name="Morales-Cruz A."/>
            <person name="Amrine K.C."/>
            <person name="Cantu D."/>
        </authorList>
    </citation>
    <scope>NUCLEOTIDE SEQUENCE [LARGE SCALE GENOMIC DNA]</scope>
    <source>
        <strain evidence="2">UCRPC4</strain>
    </source>
</reference>
<accession>A0A0G2GA62</accession>
<organism evidence="2 3">
    <name type="scientific">Phaeomoniella chlamydospora</name>
    <name type="common">Phaeoacremonium chlamydosporum</name>
    <dbReference type="NCBI Taxonomy" id="158046"/>
    <lineage>
        <taxon>Eukaryota</taxon>
        <taxon>Fungi</taxon>
        <taxon>Dikarya</taxon>
        <taxon>Ascomycota</taxon>
        <taxon>Pezizomycotina</taxon>
        <taxon>Eurotiomycetes</taxon>
        <taxon>Chaetothyriomycetidae</taxon>
        <taxon>Phaeomoniellales</taxon>
        <taxon>Phaeomoniellaceae</taxon>
        <taxon>Phaeomoniella</taxon>
    </lineage>
</organism>
<dbReference type="AlphaFoldDB" id="A0A0G2GA62"/>
<feature type="compositionally biased region" description="Basic and acidic residues" evidence="1">
    <location>
        <begin position="36"/>
        <end position="51"/>
    </location>
</feature>
<evidence type="ECO:0000313" key="3">
    <source>
        <dbReference type="Proteomes" id="UP000053317"/>
    </source>
</evidence>
<keyword evidence="3" id="KW-1185">Reference proteome</keyword>
<reference evidence="2 3" key="1">
    <citation type="submission" date="2015-05" db="EMBL/GenBank/DDBJ databases">
        <title>Distinctive expansion of gene families associated with plant cell wall degradation and secondary metabolism in the genomes of grapevine trunk pathogens.</title>
        <authorList>
            <person name="Lawrence D.P."/>
            <person name="Travadon R."/>
            <person name="Rolshausen P.E."/>
            <person name="Baumgartner K."/>
        </authorList>
    </citation>
    <scope>NUCLEOTIDE SEQUENCE [LARGE SCALE GENOMIC DNA]</scope>
    <source>
        <strain evidence="2">UCRPC4</strain>
    </source>
</reference>
<evidence type="ECO:0000313" key="2">
    <source>
        <dbReference type="EMBL" id="KKY14040.1"/>
    </source>
</evidence>
<feature type="region of interest" description="Disordered" evidence="1">
    <location>
        <begin position="29"/>
        <end position="144"/>
    </location>
</feature>
<evidence type="ECO:0000256" key="1">
    <source>
        <dbReference type="SAM" id="MobiDB-lite"/>
    </source>
</evidence>
<dbReference type="PANTHER" id="PTHR42090:SF1">
    <property type="match status" value="1"/>
</dbReference>
<dbReference type="PANTHER" id="PTHR42090">
    <property type="match status" value="1"/>
</dbReference>
<name>A0A0G2GA62_PHACM</name>
<gene>
    <name evidence="2" type="ORF">UCRPC4_g06867</name>
</gene>
<sequence>MIRSIRLPFALQPASYKSVAPKTTIASRQFRTVLPRQDDKKSTLMDREKMNTESNEYSKTGSDAKAAQEGEAAFDPSTTSPEAEKDSSSSTAPDSESQGDPLEMSPGNAKASQPRDEQEGGAQKGASKSGPSSRGGARKDRKTQ</sequence>
<feature type="compositionally biased region" description="Polar residues" evidence="1">
    <location>
        <begin position="52"/>
        <end position="61"/>
    </location>
</feature>
<dbReference type="Proteomes" id="UP000053317">
    <property type="component" value="Unassembled WGS sequence"/>
</dbReference>
<proteinExistence type="predicted"/>